<feature type="compositionally biased region" description="Polar residues" evidence="13">
    <location>
        <begin position="28"/>
        <end position="53"/>
    </location>
</feature>
<feature type="transmembrane region" description="Helical" evidence="14">
    <location>
        <begin position="317"/>
        <end position="338"/>
    </location>
</feature>
<sequence length="470" mass="54068">MTKEPESPPDDVQVTHNGKDSREDVSEDTGTGTTEKSDENSMSQPSTANSTPLMKSGSDMESPILLALDSGSGPKSRHPRRGSSSSINMDDLSFFDLLNPQILSTEIKKHPTYQRVKNYSSESIKRFNKKKIKFNISNDDMKHLKLVLNDRLDKLYVGIDKTITASKTEKLYYASSVYLIFFLGLVIGKHPEWFHVVYTVLFAVLMPIRFITYYKMNWNYYLADLCYFANGLLMVFLWALPSSKILYVTCLSFSYGTLSFAVITWKNKLVLHSIDKTTSTFIHVIPPAVMYVITHQLPVEYRQTRFPGSMKLQNWEIWNGILYTSLMYFVWQSLYHYFITVKRAEKIKNGKVTSFVHLRKAFAKKPIGKFVNSLPEPFPVFAFMAIQYLYQLGTMTVCPLVFKYKYVASIYLSFIFFMASYNGATYYIDFYGKKLQREVERLQKEINELQSKAREHETDGPSPATVTSSA</sequence>
<evidence type="ECO:0000256" key="14">
    <source>
        <dbReference type="SAM" id="Phobius"/>
    </source>
</evidence>
<dbReference type="Pfam" id="PF10998">
    <property type="entry name" value="DUF2838"/>
    <property type="match status" value="1"/>
</dbReference>
<evidence type="ECO:0000256" key="4">
    <source>
        <dbReference type="ARBA" id="ARBA00022516"/>
    </source>
</evidence>
<evidence type="ECO:0000313" key="16">
    <source>
        <dbReference type="Proteomes" id="UP000788993"/>
    </source>
</evidence>
<dbReference type="Proteomes" id="UP000788993">
    <property type="component" value="Unassembled WGS sequence"/>
</dbReference>
<dbReference type="GO" id="GO:0016746">
    <property type="term" value="F:acyltransferase activity"/>
    <property type="evidence" value="ECO:0007669"/>
    <property type="project" value="UniProtKB-KW"/>
</dbReference>
<reference evidence="15" key="2">
    <citation type="submission" date="2021-01" db="EMBL/GenBank/DDBJ databases">
        <authorList>
            <person name="Schikora-Tamarit M.A."/>
        </authorList>
    </citation>
    <scope>NUCLEOTIDE SEQUENCE</scope>
    <source>
        <strain evidence="15">NCAIM Y.01608</strain>
    </source>
</reference>
<dbReference type="AlphaFoldDB" id="A0A9P8NSX4"/>
<evidence type="ECO:0000256" key="8">
    <source>
        <dbReference type="ARBA" id="ARBA00023098"/>
    </source>
</evidence>
<dbReference type="GO" id="GO:0006656">
    <property type="term" value="P:phosphatidylcholine biosynthetic process"/>
    <property type="evidence" value="ECO:0007669"/>
    <property type="project" value="TreeGrafter"/>
</dbReference>
<dbReference type="PANTHER" id="PTHR31201:SF1">
    <property type="entry name" value="GLYCEROPHOSPHOCHOLINE ACYLTRANSFERASE 1"/>
    <property type="match status" value="1"/>
</dbReference>
<evidence type="ECO:0000256" key="2">
    <source>
        <dbReference type="ARBA" id="ARBA00006675"/>
    </source>
</evidence>
<dbReference type="PANTHER" id="PTHR31201">
    <property type="entry name" value="OS01G0585100 PROTEIN"/>
    <property type="match status" value="1"/>
</dbReference>
<dbReference type="InterPro" id="IPR021261">
    <property type="entry name" value="GPCAT"/>
</dbReference>
<evidence type="ECO:0000256" key="5">
    <source>
        <dbReference type="ARBA" id="ARBA00022679"/>
    </source>
</evidence>
<dbReference type="GO" id="GO:0016020">
    <property type="term" value="C:membrane"/>
    <property type="evidence" value="ECO:0007669"/>
    <property type="project" value="UniProtKB-SubCell"/>
</dbReference>
<name>A0A9P8NSX4_9ASCO</name>
<feature type="transmembrane region" description="Helical" evidence="14">
    <location>
        <begin position="193"/>
        <end position="211"/>
    </location>
</feature>
<keyword evidence="12" id="KW-0012">Acyltransferase</keyword>
<keyword evidence="11" id="KW-1208">Phospholipid metabolism</keyword>
<evidence type="ECO:0000256" key="10">
    <source>
        <dbReference type="ARBA" id="ARBA00023209"/>
    </source>
</evidence>
<feature type="transmembrane region" description="Helical" evidence="14">
    <location>
        <begin position="218"/>
        <end position="239"/>
    </location>
</feature>
<evidence type="ECO:0000256" key="7">
    <source>
        <dbReference type="ARBA" id="ARBA00022989"/>
    </source>
</evidence>
<comment type="caution">
    <text evidence="15">The sequence shown here is derived from an EMBL/GenBank/DDBJ whole genome shotgun (WGS) entry which is preliminary data.</text>
</comment>
<keyword evidence="16" id="KW-1185">Reference proteome</keyword>
<protein>
    <recommendedName>
        <fullName evidence="3">Glycerophosphocholine acyltransferase 1</fullName>
    </recommendedName>
</protein>
<keyword evidence="7 14" id="KW-1133">Transmembrane helix</keyword>
<comment type="similarity">
    <text evidence="2">Belongs to the GPC1 family.</text>
</comment>
<feature type="compositionally biased region" description="Basic and acidic residues" evidence="13">
    <location>
        <begin position="448"/>
        <end position="459"/>
    </location>
</feature>
<feature type="transmembrane region" description="Helical" evidence="14">
    <location>
        <begin position="171"/>
        <end position="187"/>
    </location>
</feature>
<keyword evidence="5" id="KW-0808">Transferase</keyword>
<feature type="transmembrane region" description="Helical" evidence="14">
    <location>
        <begin position="378"/>
        <end position="402"/>
    </location>
</feature>
<evidence type="ECO:0000256" key="9">
    <source>
        <dbReference type="ARBA" id="ARBA00023136"/>
    </source>
</evidence>
<feature type="region of interest" description="Disordered" evidence="13">
    <location>
        <begin position="1"/>
        <end position="85"/>
    </location>
</feature>
<feature type="transmembrane region" description="Helical" evidence="14">
    <location>
        <begin position="408"/>
        <end position="428"/>
    </location>
</feature>
<evidence type="ECO:0000313" key="15">
    <source>
        <dbReference type="EMBL" id="KAH3659783.1"/>
    </source>
</evidence>
<evidence type="ECO:0000256" key="13">
    <source>
        <dbReference type="SAM" id="MobiDB-lite"/>
    </source>
</evidence>
<feature type="transmembrane region" description="Helical" evidence="14">
    <location>
        <begin position="277"/>
        <end position="297"/>
    </location>
</feature>
<comment type="subcellular location">
    <subcellularLocation>
        <location evidence="1">Membrane</location>
        <topology evidence="1">Multi-pass membrane protein</topology>
    </subcellularLocation>
</comment>
<keyword evidence="4" id="KW-0444">Lipid biosynthesis</keyword>
<organism evidence="15 16">
    <name type="scientific">Ogataea polymorpha</name>
    <dbReference type="NCBI Taxonomy" id="460523"/>
    <lineage>
        <taxon>Eukaryota</taxon>
        <taxon>Fungi</taxon>
        <taxon>Dikarya</taxon>
        <taxon>Ascomycota</taxon>
        <taxon>Saccharomycotina</taxon>
        <taxon>Pichiomycetes</taxon>
        <taxon>Pichiales</taxon>
        <taxon>Pichiaceae</taxon>
        <taxon>Ogataea</taxon>
    </lineage>
</organism>
<evidence type="ECO:0000256" key="1">
    <source>
        <dbReference type="ARBA" id="ARBA00004141"/>
    </source>
</evidence>
<evidence type="ECO:0000256" key="12">
    <source>
        <dbReference type="ARBA" id="ARBA00023315"/>
    </source>
</evidence>
<feature type="transmembrane region" description="Helical" evidence="14">
    <location>
        <begin position="245"/>
        <end position="265"/>
    </location>
</feature>
<feature type="region of interest" description="Disordered" evidence="13">
    <location>
        <begin position="448"/>
        <end position="470"/>
    </location>
</feature>
<keyword evidence="10" id="KW-0594">Phospholipid biosynthesis</keyword>
<evidence type="ECO:0000256" key="11">
    <source>
        <dbReference type="ARBA" id="ARBA00023264"/>
    </source>
</evidence>
<evidence type="ECO:0000256" key="3">
    <source>
        <dbReference type="ARBA" id="ARBA00019082"/>
    </source>
</evidence>
<evidence type="ECO:0000256" key="6">
    <source>
        <dbReference type="ARBA" id="ARBA00022692"/>
    </source>
</evidence>
<keyword evidence="6 14" id="KW-0812">Transmembrane</keyword>
<reference evidence="15" key="1">
    <citation type="journal article" date="2021" name="Open Biol.">
        <title>Shared evolutionary footprints suggest mitochondrial oxidative damage underlies multiple complex I losses in fungi.</title>
        <authorList>
            <person name="Schikora-Tamarit M.A."/>
            <person name="Marcet-Houben M."/>
            <person name="Nosek J."/>
            <person name="Gabaldon T."/>
        </authorList>
    </citation>
    <scope>NUCLEOTIDE SEQUENCE</scope>
    <source>
        <strain evidence="15">NCAIM Y.01608</strain>
    </source>
</reference>
<keyword evidence="9 14" id="KW-0472">Membrane</keyword>
<proteinExistence type="inferred from homology"/>
<dbReference type="EMBL" id="JAEUBD010001504">
    <property type="protein sequence ID" value="KAH3659783.1"/>
    <property type="molecule type" value="Genomic_DNA"/>
</dbReference>
<gene>
    <name evidence="15" type="ORF">OGATHE_005828</name>
</gene>
<keyword evidence="8" id="KW-0443">Lipid metabolism</keyword>
<accession>A0A9P8NSX4</accession>